<evidence type="ECO:0000313" key="3">
    <source>
        <dbReference type="EMBL" id="TWW53692.1"/>
    </source>
</evidence>
<dbReference type="AlphaFoldDB" id="A0A5C6MF15"/>
<comment type="similarity">
    <text evidence="1">Belongs to the plakin or cytolinker family.</text>
</comment>
<proteinExistence type="inferred from homology"/>
<dbReference type="EMBL" id="RHFK02000581">
    <property type="protein sequence ID" value="TWW53692.1"/>
    <property type="molecule type" value="Genomic_DNA"/>
</dbReference>
<comment type="caution">
    <text evidence="3">The sequence shown here is derived from an EMBL/GenBank/DDBJ whole genome shotgun (WGS) entry which is preliminary data.</text>
</comment>
<sequence length="85" mass="9792">MCRSQSSMLALLIAQMQENADQVEKDILRSEELLAVDNENEKKDLPFQHQDEISEKLGRAEGLLMDLFLDVTPWPKSSNIHRPQK</sequence>
<accession>A0A5C6MF15</accession>
<evidence type="ECO:0000256" key="1">
    <source>
        <dbReference type="ARBA" id="ARBA00009109"/>
    </source>
</evidence>
<gene>
    <name evidence="3" type="ORF">D4764_0016570</name>
</gene>
<name>A0A5C6MF15_9TELE</name>
<feature type="domain" description="Periplakin/Envoplakin N-terminal" evidence="2">
    <location>
        <begin position="16"/>
        <end position="73"/>
    </location>
</feature>
<dbReference type="InterPro" id="IPR055419">
    <property type="entry name" value="Spectrin_PEPL/EVPL"/>
</dbReference>
<dbReference type="Pfam" id="PF23160">
    <property type="entry name" value="Spectrin_1st_PEPL"/>
    <property type="match status" value="1"/>
</dbReference>
<keyword evidence="4" id="KW-1185">Reference proteome</keyword>
<reference evidence="3 4" key="1">
    <citation type="submission" date="2019-04" db="EMBL/GenBank/DDBJ databases">
        <title>Chromosome genome assembly for Takifugu flavidus.</title>
        <authorList>
            <person name="Xiao S."/>
        </authorList>
    </citation>
    <scope>NUCLEOTIDE SEQUENCE [LARGE SCALE GENOMIC DNA]</scope>
    <source>
        <strain evidence="3">HTHZ2018</strain>
        <tissue evidence="3">Muscle</tissue>
    </source>
</reference>
<protein>
    <recommendedName>
        <fullName evidence="2">Periplakin/Envoplakin N-terminal domain-containing protein</fullName>
    </recommendedName>
</protein>
<organism evidence="3 4">
    <name type="scientific">Takifugu flavidus</name>
    <name type="common">sansaifugu</name>
    <dbReference type="NCBI Taxonomy" id="433684"/>
    <lineage>
        <taxon>Eukaryota</taxon>
        <taxon>Metazoa</taxon>
        <taxon>Chordata</taxon>
        <taxon>Craniata</taxon>
        <taxon>Vertebrata</taxon>
        <taxon>Euteleostomi</taxon>
        <taxon>Actinopterygii</taxon>
        <taxon>Neopterygii</taxon>
        <taxon>Teleostei</taxon>
        <taxon>Neoteleostei</taxon>
        <taxon>Acanthomorphata</taxon>
        <taxon>Eupercaria</taxon>
        <taxon>Tetraodontiformes</taxon>
        <taxon>Tetradontoidea</taxon>
        <taxon>Tetraodontidae</taxon>
        <taxon>Takifugu</taxon>
    </lineage>
</organism>
<dbReference type="Proteomes" id="UP000324091">
    <property type="component" value="Unassembled WGS sequence"/>
</dbReference>
<evidence type="ECO:0000259" key="2">
    <source>
        <dbReference type="Pfam" id="PF23160"/>
    </source>
</evidence>
<dbReference type="Gene3D" id="1.20.58.60">
    <property type="match status" value="1"/>
</dbReference>
<evidence type="ECO:0000313" key="4">
    <source>
        <dbReference type="Proteomes" id="UP000324091"/>
    </source>
</evidence>